<name>E9DRY2_METAQ</name>
<dbReference type="EMBL" id="GL698470">
    <property type="protein sequence ID" value="EFY93565.1"/>
    <property type="molecule type" value="Genomic_DNA"/>
</dbReference>
<dbReference type="Proteomes" id="UP000002499">
    <property type="component" value="Unassembled WGS sequence"/>
</dbReference>
<organism evidence="4">
    <name type="scientific">Metarhizium acridum (strain CQMa 102)</name>
    <dbReference type="NCBI Taxonomy" id="655827"/>
    <lineage>
        <taxon>Eukaryota</taxon>
        <taxon>Fungi</taxon>
        <taxon>Dikarya</taxon>
        <taxon>Ascomycota</taxon>
        <taxon>Pezizomycotina</taxon>
        <taxon>Sordariomycetes</taxon>
        <taxon>Hypocreomycetidae</taxon>
        <taxon>Hypocreales</taxon>
        <taxon>Clavicipitaceae</taxon>
        <taxon>Metarhizium</taxon>
    </lineage>
</organism>
<evidence type="ECO:0000256" key="1">
    <source>
        <dbReference type="SAM" id="MobiDB-lite"/>
    </source>
</evidence>
<dbReference type="STRING" id="655827.E9DRY2"/>
<evidence type="ECO:0000313" key="4">
    <source>
        <dbReference type="Proteomes" id="UP000002499"/>
    </source>
</evidence>
<sequence length="111" mass="12273">MSKDIPPQLSASLRIVELEDQVKGLMETVIQLHEMYGLEAINIPKPDKYVKKGGYTVTELQQRYARRPAPSATPVTTTATQETTVLSEPPKPKPKPGTDKESKPSPSWRSG</sequence>
<reference evidence="2 4" key="1">
    <citation type="journal article" date="2011" name="PLoS Genet.">
        <title>Genome sequencing and comparative transcriptomics of the model entomopathogenic fungi Metarhizium anisopliae and M. acridum.</title>
        <authorList>
            <person name="Gao Q."/>
            <person name="Jin K."/>
            <person name="Ying S.H."/>
            <person name="Zhang Y."/>
            <person name="Xiao G."/>
            <person name="Shang Y."/>
            <person name="Duan Z."/>
            <person name="Hu X."/>
            <person name="Xie X.Q."/>
            <person name="Zhou G."/>
            <person name="Peng G."/>
            <person name="Luo Z."/>
            <person name="Huang W."/>
            <person name="Wang B."/>
            <person name="Fang W."/>
            <person name="Wang S."/>
            <person name="Zhong Y."/>
            <person name="Ma L.J."/>
            <person name="St Leger R.J."/>
            <person name="Zhao G.P."/>
            <person name="Pei Y."/>
            <person name="Feng M.G."/>
            <person name="Xia Y."/>
            <person name="Wang C."/>
        </authorList>
    </citation>
    <scope>NUCLEOTIDE SEQUENCE [LARGE SCALE GENOMIC DNA]</scope>
    <source>
        <strain evidence="2 4">CQMa 102</strain>
    </source>
</reference>
<protein>
    <submittedName>
        <fullName evidence="2">Uncharacterized protein</fullName>
    </submittedName>
</protein>
<gene>
    <name evidence="2" type="ORF">MAC_00055</name>
    <name evidence="3" type="ORF">MAC_00056</name>
</gene>
<dbReference type="HOGENOM" id="CLU_2158975_0_0_1"/>
<feature type="region of interest" description="Disordered" evidence="1">
    <location>
        <begin position="62"/>
        <end position="111"/>
    </location>
</feature>
<evidence type="ECO:0000313" key="3">
    <source>
        <dbReference type="EMBL" id="EFY93565.1"/>
    </source>
</evidence>
<feature type="compositionally biased region" description="Low complexity" evidence="1">
    <location>
        <begin position="68"/>
        <end position="84"/>
    </location>
</feature>
<accession>E9DRY2</accession>
<keyword evidence="4" id="KW-1185">Reference proteome</keyword>
<dbReference type="AlphaFoldDB" id="E9DRY2"/>
<evidence type="ECO:0000313" key="2">
    <source>
        <dbReference type="EMBL" id="EFY93564.1"/>
    </source>
</evidence>
<proteinExistence type="predicted"/>
<dbReference type="EMBL" id="GL698470">
    <property type="protein sequence ID" value="EFY93564.1"/>
    <property type="molecule type" value="Genomic_DNA"/>
</dbReference>